<dbReference type="GO" id="GO:0005886">
    <property type="term" value="C:plasma membrane"/>
    <property type="evidence" value="ECO:0007669"/>
    <property type="project" value="TreeGrafter"/>
</dbReference>
<keyword evidence="8" id="KW-1185">Reference proteome</keyword>
<proteinExistence type="inferred from homology"/>
<comment type="subcellular location">
    <subcellularLocation>
        <location evidence="1">Membrane</location>
        <topology evidence="1">Multi-pass membrane protein</topology>
    </subcellularLocation>
</comment>
<dbReference type="EMBL" id="JXJU01000001">
    <property type="protein sequence ID" value="PCS01315.1"/>
    <property type="molecule type" value="Genomic_DNA"/>
</dbReference>
<organism evidence="7 8">
    <name type="scientific">Lactococcus fujiensis JCM 16395</name>
    <dbReference type="NCBI Taxonomy" id="1291764"/>
    <lineage>
        <taxon>Bacteria</taxon>
        <taxon>Bacillati</taxon>
        <taxon>Bacillota</taxon>
        <taxon>Bacilli</taxon>
        <taxon>Lactobacillales</taxon>
        <taxon>Streptococcaceae</taxon>
        <taxon>Lactococcus</taxon>
    </lineage>
</organism>
<keyword evidence="3 6" id="KW-0812">Transmembrane</keyword>
<dbReference type="PANTHER" id="PTHR23291:SF50">
    <property type="entry name" value="PROTEIN LIFEGUARD 4"/>
    <property type="match status" value="1"/>
</dbReference>
<evidence type="ECO:0000313" key="8">
    <source>
        <dbReference type="Proteomes" id="UP000218181"/>
    </source>
</evidence>
<feature type="transmembrane region" description="Helical" evidence="6">
    <location>
        <begin position="57"/>
        <end position="78"/>
    </location>
</feature>
<feature type="transmembrane region" description="Helical" evidence="6">
    <location>
        <begin position="166"/>
        <end position="184"/>
    </location>
</feature>
<dbReference type="RefSeq" id="WP_096816815.1">
    <property type="nucleotide sequence ID" value="NZ_JXJU01000001.1"/>
</dbReference>
<dbReference type="Pfam" id="PF01027">
    <property type="entry name" value="Bax1-I"/>
    <property type="match status" value="1"/>
</dbReference>
<evidence type="ECO:0000313" key="7">
    <source>
        <dbReference type="EMBL" id="PCS01315.1"/>
    </source>
</evidence>
<feature type="transmembrane region" description="Helical" evidence="6">
    <location>
        <begin position="112"/>
        <end position="131"/>
    </location>
</feature>
<gene>
    <name evidence="7" type="ORF">RT41_GL000079</name>
</gene>
<sequence>MNNNDNLIFDQREDGLNAFFSKVYALMGVGVAISGLVSFIMIRFFQANLDAISQKGSLVFLALWIIPLVLVVPLQTSAMKNSSAAMPLFVIYSAFMGFLISFTLLMYTSTDITMAFITAVAMFFGLAVYGRTTKRDLSGMQKALVAGVIGLIVIGFLNFFIQSTALMLICSVVGVVIFSGLIAYDNQKITQVYNQMGDSNGWAISMALSLYLDFLNLFLFLLRIFGFAGNSRD</sequence>
<dbReference type="OrthoDB" id="9793828at2"/>
<feature type="transmembrane region" description="Helical" evidence="6">
    <location>
        <begin position="23"/>
        <end position="45"/>
    </location>
</feature>
<feature type="transmembrane region" description="Helical" evidence="6">
    <location>
        <begin position="204"/>
        <end position="225"/>
    </location>
</feature>
<dbReference type="Proteomes" id="UP000218181">
    <property type="component" value="Unassembled WGS sequence"/>
</dbReference>
<evidence type="ECO:0000256" key="3">
    <source>
        <dbReference type="ARBA" id="ARBA00022692"/>
    </source>
</evidence>
<evidence type="ECO:0000256" key="1">
    <source>
        <dbReference type="ARBA" id="ARBA00004141"/>
    </source>
</evidence>
<feature type="transmembrane region" description="Helical" evidence="6">
    <location>
        <begin position="143"/>
        <end position="161"/>
    </location>
</feature>
<evidence type="ECO:0000256" key="2">
    <source>
        <dbReference type="ARBA" id="ARBA00010350"/>
    </source>
</evidence>
<accession>A0A2A5RPE7</accession>
<dbReference type="STRING" id="1291764.GCA_001311235_00503"/>
<keyword evidence="5 6" id="KW-0472">Membrane</keyword>
<protein>
    <submittedName>
        <fullName evidence="7">Integral membrane protein, interacts with FtsH</fullName>
    </submittedName>
</protein>
<name>A0A2A5RPE7_9LACT</name>
<feature type="transmembrane region" description="Helical" evidence="6">
    <location>
        <begin position="84"/>
        <end position="105"/>
    </location>
</feature>
<dbReference type="InterPro" id="IPR006214">
    <property type="entry name" value="Bax_inhibitor_1-related"/>
</dbReference>
<evidence type="ECO:0000256" key="6">
    <source>
        <dbReference type="RuleBase" id="RU004379"/>
    </source>
</evidence>
<comment type="caution">
    <text evidence="7">The sequence shown here is derived from an EMBL/GenBank/DDBJ whole genome shotgun (WGS) entry which is preliminary data.</text>
</comment>
<dbReference type="CDD" id="cd10432">
    <property type="entry name" value="BI-1-like_bacterial"/>
    <property type="match status" value="1"/>
</dbReference>
<keyword evidence="4 6" id="KW-1133">Transmembrane helix</keyword>
<evidence type="ECO:0000256" key="5">
    <source>
        <dbReference type="ARBA" id="ARBA00023136"/>
    </source>
</evidence>
<reference evidence="7 8" key="1">
    <citation type="submission" date="2014-12" db="EMBL/GenBank/DDBJ databases">
        <title>Draft genome sequences of 10 type strains of Lactococcus.</title>
        <authorList>
            <person name="Sun Z."/>
            <person name="Zhong Z."/>
            <person name="Liu W."/>
            <person name="Zhang W."/>
            <person name="Zhang H."/>
        </authorList>
    </citation>
    <scope>NUCLEOTIDE SEQUENCE [LARGE SCALE GENOMIC DNA]</scope>
    <source>
        <strain evidence="7 8">JCM 16395</strain>
    </source>
</reference>
<dbReference type="AlphaFoldDB" id="A0A2A5RPE7"/>
<dbReference type="PANTHER" id="PTHR23291">
    <property type="entry name" value="BAX INHIBITOR-RELATED"/>
    <property type="match status" value="1"/>
</dbReference>
<comment type="similarity">
    <text evidence="2 6">Belongs to the BI1 family.</text>
</comment>
<evidence type="ECO:0000256" key="4">
    <source>
        <dbReference type="ARBA" id="ARBA00022989"/>
    </source>
</evidence>